<evidence type="ECO:0000313" key="2">
    <source>
        <dbReference type="Proteomes" id="UP001174691"/>
    </source>
</evidence>
<dbReference type="InterPro" id="IPR022025">
    <property type="entry name" value="Amidoligase_2"/>
</dbReference>
<dbReference type="Proteomes" id="UP001174691">
    <property type="component" value="Unassembled WGS sequence"/>
</dbReference>
<dbReference type="PANTHER" id="PTHR36847:SF1">
    <property type="entry name" value="AMIDOLIGASE ENZYME"/>
    <property type="match status" value="1"/>
</dbReference>
<name>A0AA38SCM5_9PEZI</name>
<gene>
    <name evidence="1" type="ORF">NKR19_g3796</name>
</gene>
<protein>
    <recommendedName>
        <fullName evidence="3">Amidoligase enzyme-domain-containing protein</fullName>
    </recommendedName>
</protein>
<proteinExistence type="predicted"/>
<reference evidence="1" key="1">
    <citation type="submission" date="2022-07" db="EMBL/GenBank/DDBJ databases">
        <title>Fungi with potential for degradation of polypropylene.</title>
        <authorList>
            <person name="Gostincar C."/>
        </authorList>
    </citation>
    <scope>NUCLEOTIDE SEQUENCE</scope>
    <source>
        <strain evidence="1">EXF-13287</strain>
    </source>
</reference>
<organism evidence="1 2">
    <name type="scientific">Coniochaeta hoffmannii</name>
    <dbReference type="NCBI Taxonomy" id="91930"/>
    <lineage>
        <taxon>Eukaryota</taxon>
        <taxon>Fungi</taxon>
        <taxon>Dikarya</taxon>
        <taxon>Ascomycota</taxon>
        <taxon>Pezizomycotina</taxon>
        <taxon>Sordariomycetes</taxon>
        <taxon>Sordariomycetidae</taxon>
        <taxon>Coniochaetales</taxon>
        <taxon>Coniochaetaceae</taxon>
        <taxon>Coniochaeta</taxon>
    </lineage>
</organism>
<dbReference type="Pfam" id="PF12224">
    <property type="entry name" value="Amidoligase_2"/>
    <property type="match status" value="1"/>
</dbReference>
<evidence type="ECO:0000313" key="1">
    <source>
        <dbReference type="EMBL" id="KAJ9157141.1"/>
    </source>
</evidence>
<dbReference type="AlphaFoldDB" id="A0AA38SCM5"/>
<dbReference type="PANTHER" id="PTHR36847">
    <property type="entry name" value="AMIDOLIGASE ENZYME"/>
    <property type="match status" value="1"/>
</dbReference>
<sequence length="439" mass="48538">MSNSDQNRDGGVSPRLSMTFGFEVEMLVASAGTLPAICGKQPPWDDPHPGDGRWCAIDNSRGSAQYTTEEAVAEMLLKAGIENTWIEDSLATHRPSGASQASRMMLPKVDMKYHNWRVMPESSLSVEEWIATDPVLGRYSWSGAEIASAVFNVWARSPDVWIAPRQAQAKQIADVCRTLATNLRIRLSTSCGLHIHLGLGGNSIPGDTVRRFVSVMWLIEDAVLSLCASWRADNTWAQPITKASLLASGSDEGRALRRSTENIPVDLYALRMFFGDSVWNTLTRVQKQHLQLIWSLPLSGNNNNNLVEAITTTTWSSRGTVAVRGAILGRDSSQHSNVANTIEIRYASATLVARELLSWTNLFIRLFQLCNWYHETNAVRLSTLVHGVLSAHGSGRHAGHELLRQIGLGDDVGLWEAAGKRWAREDDHDQVRMNPFVDG</sequence>
<accession>A0AA38SCM5</accession>
<evidence type="ECO:0008006" key="3">
    <source>
        <dbReference type="Google" id="ProtNLM"/>
    </source>
</evidence>
<comment type="caution">
    <text evidence="1">The sequence shown here is derived from an EMBL/GenBank/DDBJ whole genome shotgun (WGS) entry which is preliminary data.</text>
</comment>
<dbReference type="EMBL" id="JANBVN010000044">
    <property type="protein sequence ID" value="KAJ9157141.1"/>
    <property type="molecule type" value="Genomic_DNA"/>
</dbReference>
<keyword evidence="2" id="KW-1185">Reference proteome</keyword>